<dbReference type="InterPro" id="IPR023181">
    <property type="entry name" value="Homospermid_syn-like_C"/>
</dbReference>
<evidence type="ECO:0000313" key="1">
    <source>
        <dbReference type="EMBL" id="MPM78754.1"/>
    </source>
</evidence>
<reference evidence="1" key="1">
    <citation type="submission" date="2019-08" db="EMBL/GenBank/DDBJ databases">
        <authorList>
            <person name="Kucharzyk K."/>
            <person name="Murdoch R.W."/>
            <person name="Higgins S."/>
            <person name="Loffler F."/>
        </authorList>
    </citation>
    <scope>NUCLEOTIDE SEQUENCE</scope>
</reference>
<organism evidence="1">
    <name type="scientific">bioreactor metagenome</name>
    <dbReference type="NCBI Taxonomy" id="1076179"/>
    <lineage>
        <taxon>unclassified sequences</taxon>
        <taxon>metagenomes</taxon>
        <taxon>ecological metagenomes</taxon>
    </lineage>
</organism>
<accession>A0A645CPF4</accession>
<comment type="caution">
    <text evidence="1">The sequence shown here is derived from an EMBL/GenBank/DDBJ whole genome shotgun (WGS) entry which is preliminary data.</text>
</comment>
<name>A0A645CPF4_9ZZZZ</name>
<dbReference type="EMBL" id="VSSQ01028862">
    <property type="protein sequence ID" value="MPM78754.1"/>
    <property type="molecule type" value="Genomic_DNA"/>
</dbReference>
<proteinExistence type="predicted"/>
<protein>
    <submittedName>
        <fullName evidence="1">Uncharacterized protein</fullName>
    </submittedName>
</protein>
<gene>
    <name evidence="1" type="ORF">SDC9_125765</name>
</gene>
<dbReference type="AlphaFoldDB" id="A0A645CPF4"/>
<sequence>MIANPNKGVCLPEDLPHEEILSLAVNYLGSFISKEVNWTPILNKVDLFKGFNDFTLAEDDTWQFKSFLV</sequence>
<dbReference type="Gene3D" id="3.30.360.30">
    <property type="entry name" value="homospermidine synthase like"/>
    <property type="match status" value="1"/>
</dbReference>